<proteinExistence type="predicted"/>
<dbReference type="HOGENOM" id="CLU_1595577_0_0_1"/>
<accession>R0IW13</accession>
<evidence type="ECO:0000256" key="2">
    <source>
        <dbReference type="SAM" id="Phobius"/>
    </source>
</evidence>
<dbReference type="OrthoDB" id="3693617at2759"/>
<gene>
    <name evidence="3" type="ORF">SETTUDRAFT_46402</name>
</gene>
<feature type="compositionally biased region" description="Polar residues" evidence="1">
    <location>
        <begin position="104"/>
        <end position="133"/>
    </location>
</feature>
<dbReference type="EMBL" id="KB908526">
    <property type="protein sequence ID" value="EOA88806.1"/>
    <property type="molecule type" value="Genomic_DNA"/>
</dbReference>
<feature type="region of interest" description="Disordered" evidence="1">
    <location>
        <begin position="103"/>
        <end position="140"/>
    </location>
</feature>
<reference evidence="3 4" key="1">
    <citation type="journal article" date="2012" name="PLoS Pathog.">
        <title>Diverse lifestyles and strategies of plant pathogenesis encoded in the genomes of eighteen Dothideomycetes fungi.</title>
        <authorList>
            <person name="Ohm R.A."/>
            <person name="Feau N."/>
            <person name="Henrissat B."/>
            <person name="Schoch C.L."/>
            <person name="Horwitz B.A."/>
            <person name="Barry K.W."/>
            <person name="Condon B.J."/>
            <person name="Copeland A.C."/>
            <person name="Dhillon B."/>
            <person name="Glaser F."/>
            <person name="Hesse C.N."/>
            <person name="Kosti I."/>
            <person name="LaButti K."/>
            <person name="Lindquist E.A."/>
            <person name="Lucas S."/>
            <person name="Salamov A.A."/>
            <person name="Bradshaw R.E."/>
            <person name="Ciuffetti L."/>
            <person name="Hamelin R.C."/>
            <person name="Kema G.H.J."/>
            <person name="Lawrence C."/>
            <person name="Scott J.A."/>
            <person name="Spatafora J.W."/>
            <person name="Turgeon B.G."/>
            <person name="de Wit P.J.G.M."/>
            <person name="Zhong S."/>
            <person name="Goodwin S.B."/>
            <person name="Grigoriev I.V."/>
        </authorList>
    </citation>
    <scope>NUCLEOTIDE SEQUENCE [LARGE SCALE GENOMIC DNA]</scope>
    <source>
        <strain evidence="4">28A</strain>
    </source>
</reference>
<evidence type="ECO:0000313" key="3">
    <source>
        <dbReference type="EMBL" id="EOA88806.1"/>
    </source>
</evidence>
<dbReference type="GeneID" id="19405050"/>
<protein>
    <submittedName>
        <fullName evidence="3">Uncharacterized protein</fullName>
    </submittedName>
</protein>
<organism evidence="3 4">
    <name type="scientific">Exserohilum turcicum (strain 28A)</name>
    <name type="common">Northern leaf blight fungus</name>
    <name type="synonym">Setosphaeria turcica</name>
    <dbReference type="NCBI Taxonomy" id="671987"/>
    <lineage>
        <taxon>Eukaryota</taxon>
        <taxon>Fungi</taxon>
        <taxon>Dikarya</taxon>
        <taxon>Ascomycota</taxon>
        <taxon>Pezizomycotina</taxon>
        <taxon>Dothideomycetes</taxon>
        <taxon>Pleosporomycetidae</taxon>
        <taxon>Pleosporales</taxon>
        <taxon>Pleosporineae</taxon>
        <taxon>Pleosporaceae</taxon>
        <taxon>Exserohilum</taxon>
    </lineage>
</organism>
<dbReference type="RefSeq" id="XP_008023355.1">
    <property type="nucleotide sequence ID" value="XM_008025164.1"/>
</dbReference>
<dbReference type="Proteomes" id="UP000016935">
    <property type="component" value="Unassembled WGS sequence"/>
</dbReference>
<keyword evidence="2" id="KW-1133">Transmembrane helix</keyword>
<evidence type="ECO:0000313" key="4">
    <source>
        <dbReference type="Proteomes" id="UP000016935"/>
    </source>
</evidence>
<reference evidence="3 4" key="2">
    <citation type="journal article" date="2013" name="PLoS Genet.">
        <title>Comparative genome structure, secondary metabolite, and effector coding capacity across Cochliobolus pathogens.</title>
        <authorList>
            <person name="Condon B.J."/>
            <person name="Leng Y."/>
            <person name="Wu D."/>
            <person name="Bushley K.E."/>
            <person name="Ohm R.A."/>
            <person name="Otillar R."/>
            <person name="Martin J."/>
            <person name="Schackwitz W."/>
            <person name="Grimwood J."/>
            <person name="MohdZainudin N."/>
            <person name="Xue C."/>
            <person name="Wang R."/>
            <person name="Manning V.A."/>
            <person name="Dhillon B."/>
            <person name="Tu Z.J."/>
            <person name="Steffenson B.J."/>
            <person name="Salamov A."/>
            <person name="Sun H."/>
            <person name="Lowry S."/>
            <person name="LaButti K."/>
            <person name="Han J."/>
            <person name="Copeland A."/>
            <person name="Lindquist E."/>
            <person name="Barry K."/>
            <person name="Schmutz J."/>
            <person name="Baker S.E."/>
            <person name="Ciuffetti L.M."/>
            <person name="Grigoriev I.V."/>
            <person name="Zhong S."/>
            <person name="Turgeon B.G."/>
        </authorList>
    </citation>
    <scope>NUCLEOTIDE SEQUENCE [LARGE SCALE GENOMIC DNA]</scope>
    <source>
        <strain evidence="4">28A</strain>
    </source>
</reference>
<dbReference type="AlphaFoldDB" id="R0IW13"/>
<keyword evidence="4" id="KW-1185">Reference proteome</keyword>
<evidence type="ECO:0000256" key="1">
    <source>
        <dbReference type="SAM" id="MobiDB-lite"/>
    </source>
</evidence>
<sequence length="167" mass="17364">MTSSLSSLTTGNAIPTPTACIGDVTLNDIDRAGFSGQVCQVNVRPDDVNITSCCNQGSEVRLKDNCTQFCEADDRNDFSNCINGMIPASRPFLESLCVKLSGDASASGSETGARETSTPTSTDESGNGAQETGTDGDEGIAAQNYGRRSIPLVATAITVAVVFLGWL</sequence>
<name>R0IW13_EXST2</name>
<keyword evidence="2" id="KW-0812">Transmembrane</keyword>
<feature type="transmembrane region" description="Helical" evidence="2">
    <location>
        <begin position="149"/>
        <end position="166"/>
    </location>
</feature>
<keyword evidence="2" id="KW-0472">Membrane</keyword>